<dbReference type="Gene3D" id="2.60.120.200">
    <property type="match status" value="1"/>
</dbReference>
<evidence type="ECO:0000256" key="4">
    <source>
        <dbReference type="ARBA" id="ARBA00010217"/>
    </source>
</evidence>
<keyword evidence="18" id="KW-0325">Glycoprotein</keyword>
<dbReference type="InterPro" id="IPR017441">
    <property type="entry name" value="Protein_kinase_ATP_BS"/>
</dbReference>
<keyword evidence="7" id="KW-0723">Serine/threonine-protein kinase</keyword>
<evidence type="ECO:0000313" key="25">
    <source>
        <dbReference type="Proteomes" id="UP000607653"/>
    </source>
</evidence>
<dbReference type="GO" id="GO:0030246">
    <property type="term" value="F:carbohydrate binding"/>
    <property type="evidence" value="ECO:0007669"/>
    <property type="project" value="UniProtKB-KW"/>
</dbReference>
<dbReference type="GO" id="GO:0005886">
    <property type="term" value="C:plasma membrane"/>
    <property type="evidence" value="ECO:0007669"/>
    <property type="project" value="UniProtKB-SubCell"/>
</dbReference>
<evidence type="ECO:0000256" key="11">
    <source>
        <dbReference type="ARBA" id="ARBA00022734"/>
    </source>
</evidence>
<dbReference type="Pfam" id="PF07714">
    <property type="entry name" value="PK_Tyr_Ser-Thr"/>
    <property type="match status" value="1"/>
</dbReference>
<dbReference type="InterPro" id="IPR001245">
    <property type="entry name" value="Ser-Thr/Tyr_kinase_cat_dom"/>
</dbReference>
<comment type="similarity">
    <text evidence="3">In the N-terminal section; belongs to the leguminous lectin family.</text>
</comment>
<dbReference type="Proteomes" id="UP000607653">
    <property type="component" value="Unassembled WGS sequence"/>
</dbReference>
<dbReference type="GO" id="GO:0004674">
    <property type="term" value="F:protein serine/threonine kinase activity"/>
    <property type="evidence" value="ECO:0007669"/>
    <property type="project" value="UniProtKB-KW"/>
</dbReference>
<evidence type="ECO:0000256" key="9">
    <source>
        <dbReference type="ARBA" id="ARBA00022692"/>
    </source>
</evidence>
<keyword evidence="16 22" id="KW-0472">Membrane</keyword>
<evidence type="ECO:0000256" key="17">
    <source>
        <dbReference type="ARBA" id="ARBA00023170"/>
    </source>
</evidence>
<dbReference type="PROSITE" id="PS00107">
    <property type="entry name" value="PROTEIN_KINASE_ATP"/>
    <property type="match status" value="1"/>
</dbReference>
<accession>A0A822Y596</accession>
<keyword evidence="8" id="KW-0808">Transferase</keyword>
<dbReference type="InterPro" id="IPR011009">
    <property type="entry name" value="Kinase-like_dom_sf"/>
</dbReference>
<dbReference type="PROSITE" id="PS50011">
    <property type="entry name" value="PROTEIN_KINASE_DOM"/>
    <property type="match status" value="1"/>
</dbReference>
<comment type="similarity">
    <text evidence="4">In the C-terminal section; belongs to the protein kinase superfamily. Ser/Thr protein kinase family.</text>
</comment>
<dbReference type="InterPro" id="IPR001220">
    <property type="entry name" value="Legume_lectin_dom"/>
</dbReference>
<dbReference type="Pfam" id="PF00139">
    <property type="entry name" value="Lectin_legB"/>
    <property type="match status" value="1"/>
</dbReference>
<dbReference type="PANTHER" id="PTHR27007">
    <property type="match status" value="1"/>
</dbReference>
<dbReference type="AlphaFoldDB" id="A0A822Y596"/>
<dbReference type="CDD" id="cd06899">
    <property type="entry name" value="lectin_legume_LecRK_Arcelin_ConA"/>
    <property type="match status" value="1"/>
</dbReference>
<dbReference type="InterPro" id="IPR000719">
    <property type="entry name" value="Prot_kinase_dom"/>
</dbReference>
<comment type="catalytic activity">
    <reaction evidence="20">
        <text>L-seryl-[protein] + ATP = O-phospho-L-seryl-[protein] + ADP + H(+)</text>
        <dbReference type="Rhea" id="RHEA:17989"/>
        <dbReference type="Rhea" id="RHEA-COMP:9863"/>
        <dbReference type="Rhea" id="RHEA-COMP:11604"/>
        <dbReference type="ChEBI" id="CHEBI:15378"/>
        <dbReference type="ChEBI" id="CHEBI:29999"/>
        <dbReference type="ChEBI" id="CHEBI:30616"/>
        <dbReference type="ChEBI" id="CHEBI:83421"/>
        <dbReference type="ChEBI" id="CHEBI:456216"/>
        <dbReference type="EC" id="2.7.11.1"/>
    </reaction>
</comment>
<dbReference type="GO" id="GO:0005524">
    <property type="term" value="F:ATP binding"/>
    <property type="evidence" value="ECO:0007669"/>
    <property type="project" value="UniProtKB-UniRule"/>
</dbReference>
<dbReference type="FunFam" id="2.60.120.200:FF:000086">
    <property type="entry name" value="L-type lectin-domain containing receptor kinase S.4"/>
    <property type="match status" value="1"/>
</dbReference>
<keyword evidence="10" id="KW-0732">Signal</keyword>
<dbReference type="EC" id="2.7.11.1" evidence="5"/>
<keyword evidence="6" id="KW-1003">Cell membrane</keyword>
<keyword evidence="14 21" id="KW-0067">ATP-binding</keyword>
<dbReference type="InterPro" id="IPR013320">
    <property type="entry name" value="ConA-like_dom_sf"/>
</dbReference>
<evidence type="ECO:0000256" key="13">
    <source>
        <dbReference type="ARBA" id="ARBA00022777"/>
    </source>
</evidence>
<keyword evidence="12 21" id="KW-0547">Nucleotide-binding</keyword>
<gene>
    <name evidence="24" type="ORF">HUJ06_027967</name>
</gene>
<name>A0A822Y596_NELNU</name>
<evidence type="ECO:0000313" key="24">
    <source>
        <dbReference type="EMBL" id="DAD26499.1"/>
    </source>
</evidence>
<evidence type="ECO:0000256" key="14">
    <source>
        <dbReference type="ARBA" id="ARBA00022840"/>
    </source>
</evidence>
<evidence type="ECO:0000256" key="22">
    <source>
        <dbReference type="SAM" id="Phobius"/>
    </source>
</evidence>
<evidence type="ECO:0000256" key="19">
    <source>
        <dbReference type="ARBA" id="ARBA00047899"/>
    </source>
</evidence>
<protein>
    <recommendedName>
        <fullName evidence="5">non-specific serine/threonine protein kinase</fullName>
        <ecNumber evidence="5">2.7.11.1</ecNumber>
    </recommendedName>
</protein>
<evidence type="ECO:0000256" key="10">
    <source>
        <dbReference type="ARBA" id="ARBA00022729"/>
    </source>
</evidence>
<evidence type="ECO:0000256" key="3">
    <source>
        <dbReference type="ARBA" id="ARBA00008536"/>
    </source>
</evidence>
<evidence type="ECO:0000256" key="20">
    <source>
        <dbReference type="ARBA" id="ARBA00048679"/>
    </source>
</evidence>
<evidence type="ECO:0000256" key="16">
    <source>
        <dbReference type="ARBA" id="ARBA00023136"/>
    </source>
</evidence>
<reference evidence="24 25" key="1">
    <citation type="journal article" date="2020" name="Mol. Biol. Evol.">
        <title>Distinct Expression and Methylation Patterns for Genes with Different Fates following a Single Whole-Genome Duplication in Flowering Plants.</title>
        <authorList>
            <person name="Shi T."/>
            <person name="Rahmani R.S."/>
            <person name="Gugger P.F."/>
            <person name="Wang M."/>
            <person name="Li H."/>
            <person name="Zhang Y."/>
            <person name="Li Z."/>
            <person name="Wang Q."/>
            <person name="Van de Peer Y."/>
            <person name="Marchal K."/>
            <person name="Chen J."/>
        </authorList>
    </citation>
    <scope>NUCLEOTIDE SEQUENCE [LARGE SCALE GENOMIC DNA]</scope>
    <source>
        <tissue evidence="24">Leaf</tissue>
    </source>
</reference>
<sequence length="454" mass="50886">MEFSSLNFEPYVTSGFRFPTEKKVKHLLPSHSQSKDPIGREQSWNRFVNLLLVFLLLCFDRRKRFFLLFLPLDEFFYGGGFAGVGTNLSLNGDAQIQNDGILRLTNKTSQLKGYAFYPSPLRFENSTDSVAFSFSTSFAFAIVPEYPNLGGDGFAFTIASTREFKAAYPNQYLGILNPNILGNFSNHVFAVEFDTVKDFGFDDINDNHVGIDINNLHSNASATAAYYTDDSTKHDLYLKSGETIQAWVDYDSVNHLLNVTLSPTSLKPSRSLLSLHLDLSPILHETMYVGFSASTGLLCSSHYIFGWNFKMKGEAPPLELSSLPLLPGRKKKHTAFTIGVSASAAVHMIAAISVAVYLIWKVRNTYVAEEWEFSVGPHRFSYNELKIATNGFRDKELLGFGGFGRVYKGTLQNSKTQIAVKRISHESRQGLREFISEIASIGRLRHRNLVQLQG</sequence>
<evidence type="ECO:0000256" key="6">
    <source>
        <dbReference type="ARBA" id="ARBA00022475"/>
    </source>
</evidence>
<feature type="binding site" evidence="21">
    <location>
        <position position="421"/>
    </location>
    <ligand>
        <name>ATP</name>
        <dbReference type="ChEBI" id="CHEBI:30616"/>
    </ligand>
</feature>
<evidence type="ECO:0000256" key="1">
    <source>
        <dbReference type="ARBA" id="ARBA00004236"/>
    </source>
</evidence>
<keyword evidence="9 22" id="KW-0812">Transmembrane</keyword>
<evidence type="ECO:0000256" key="8">
    <source>
        <dbReference type="ARBA" id="ARBA00022679"/>
    </source>
</evidence>
<dbReference type="InterPro" id="IPR050528">
    <property type="entry name" value="L-type_Lectin-RKs"/>
</dbReference>
<evidence type="ECO:0000256" key="7">
    <source>
        <dbReference type="ARBA" id="ARBA00022527"/>
    </source>
</evidence>
<dbReference type="SUPFAM" id="SSF56112">
    <property type="entry name" value="Protein kinase-like (PK-like)"/>
    <property type="match status" value="1"/>
</dbReference>
<feature type="domain" description="Protein kinase" evidence="23">
    <location>
        <begin position="392"/>
        <end position="454"/>
    </location>
</feature>
<dbReference type="SUPFAM" id="SSF49899">
    <property type="entry name" value="Concanavalin A-like lectins/glucanases"/>
    <property type="match status" value="1"/>
</dbReference>
<keyword evidence="25" id="KW-1185">Reference proteome</keyword>
<evidence type="ECO:0000256" key="12">
    <source>
        <dbReference type="ARBA" id="ARBA00022741"/>
    </source>
</evidence>
<comment type="catalytic activity">
    <reaction evidence="19">
        <text>L-threonyl-[protein] + ATP = O-phospho-L-threonyl-[protein] + ADP + H(+)</text>
        <dbReference type="Rhea" id="RHEA:46608"/>
        <dbReference type="Rhea" id="RHEA-COMP:11060"/>
        <dbReference type="Rhea" id="RHEA-COMP:11605"/>
        <dbReference type="ChEBI" id="CHEBI:15378"/>
        <dbReference type="ChEBI" id="CHEBI:30013"/>
        <dbReference type="ChEBI" id="CHEBI:30616"/>
        <dbReference type="ChEBI" id="CHEBI:61977"/>
        <dbReference type="ChEBI" id="CHEBI:456216"/>
        <dbReference type="EC" id="2.7.11.1"/>
    </reaction>
</comment>
<keyword evidence="13" id="KW-0418">Kinase</keyword>
<keyword evidence="11" id="KW-0430">Lectin</keyword>
<dbReference type="EMBL" id="DUZY01000002">
    <property type="protein sequence ID" value="DAD26499.1"/>
    <property type="molecule type" value="Genomic_DNA"/>
</dbReference>
<evidence type="ECO:0000259" key="23">
    <source>
        <dbReference type="PROSITE" id="PS50011"/>
    </source>
</evidence>
<organism evidence="24 25">
    <name type="scientific">Nelumbo nucifera</name>
    <name type="common">Sacred lotus</name>
    <dbReference type="NCBI Taxonomy" id="4432"/>
    <lineage>
        <taxon>Eukaryota</taxon>
        <taxon>Viridiplantae</taxon>
        <taxon>Streptophyta</taxon>
        <taxon>Embryophyta</taxon>
        <taxon>Tracheophyta</taxon>
        <taxon>Spermatophyta</taxon>
        <taxon>Magnoliopsida</taxon>
        <taxon>Proteales</taxon>
        <taxon>Nelumbonaceae</taxon>
        <taxon>Nelumbo</taxon>
    </lineage>
</organism>
<dbReference type="Gene3D" id="3.30.200.20">
    <property type="entry name" value="Phosphorylase Kinase, domain 1"/>
    <property type="match status" value="1"/>
</dbReference>
<evidence type="ECO:0000256" key="18">
    <source>
        <dbReference type="ARBA" id="ARBA00023180"/>
    </source>
</evidence>
<proteinExistence type="inferred from homology"/>
<comment type="subcellular location">
    <subcellularLocation>
        <location evidence="1">Cell membrane</location>
    </subcellularLocation>
    <subcellularLocation>
        <location evidence="2">Membrane</location>
        <topology evidence="2">Single-pass type I membrane protein</topology>
    </subcellularLocation>
</comment>
<evidence type="ECO:0000256" key="15">
    <source>
        <dbReference type="ARBA" id="ARBA00022989"/>
    </source>
</evidence>
<evidence type="ECO:0000256" key="5">
    <source>
        <dbReference type="ARBA" id="ARBA00012513"/>
    </source>
</evidence>
<evidence type="ECO:0000256" key="2">
    <source>
        <dbReference type="ARBA" id="ARBA00004479"/>
    </source>
</evidence>
<comment type="caution">
    <text evidence="24">The sequence shown here is derived from an EMBL/GenBank/DDBJ whole genome shotgun (WGS) entry which is preliminary data.</text>
</comment>
<keyword evidence="15 22" id="KW-1133">Transmembrane helix</keyword>
<evidence type="ECO:0000256" key="21">
    <source>
        <dbReference type="PROSITE-ProRule" id="PRU10141"/>
    </source>
</evidence>
<keyword evidence="17" id="KW-0675">Receptor</keyword>
<feature type="transmembrane region" description="Helical" evidence="22">
    <location>
        <begin position="335"/>
        <end position="360"/>
    </location>
</feature>